<accession>S9VFM3</accession>
<dbReference type="SUPFAM" id="SSF52047">
    <property type="entry name" value="RNI-like"/>
    <property type="match status" value="2"/>
</dbReference>
<proteinExistence type="predicted"/>
<dbReference type="InterPro" id="IPR001611">
    <property type="entry name" value="Leu-rich_rpt"/>
</dbReference>
<feature type="compositionally biased region" description="Low complexity" evidence="1">
    <location>
        <begin position="757"/>
        <end position="771"/>
    </location>
</feature>
<dbReference type="Gene3D" id="3.80.10.10">
    <property type="entry name" value="Ribonuclease Inhibitor"/>
    <property type="match status" value="4"/>
</dbReference>
<feature type="region of interest" description="Disordered" evidence="1">
    <location>
        <begin position="748"/>
        <end position="826"/>
    </location>
</feature>
<evidence type="ECO:0000313" key="3">
    <source>
        <dbReference type="Proteomes" id="UP000015354"/>
    </source>
</evidence>
<keyword evidence="3" id="KW-1185">Reference proteome</keyword>
<dbReference type="SMART" id="SM00368">
    <property type="entry name" value="LRR_RI"/>
    <property type="match status" value="4"/>
</dbReference>
<name>S9VFM3_9TRYP</name>
<dbReference type="SUPFAM" id="SSF52058">
    <property type="entry name" value="L domain-like"/>
    <property type="match status" value="1"/>
</dbReference>
<feature type="compositionally biased region" description="Polar residues" evidence="1">
    <location>
        <begin position="792"/>
        <end position="803"/>
    </location>
</feature>
<dbReference type="InterPro" id="IPR006553">
    <property type="entry name" value="Leu-rich_rpt_Cys-con_subtyp"/>
</dbReference>
<sequence>MNNDPASSLRESLSSIHSYQLNRLRPTHGSTSFVNINNKPSWHPPPSLVTHLISFFPSRTPVAFVTCNPGVRLFAERSPGAGFVVDNYSIGPTNDGYSFNEGRNEVNVEDDQAASCNGSQICAYPYGAEKQSKHTVLWRDHAYPSAGFSQTLRALKAAPLVDVEEHCCGNEALSSVNCCMHSLSVAPEEGDKEMAASIACHCSGGANPELSLCVAVQCGSPEALQMASKSAWWLARYYGVSLTLKGMKPEQITVFKKLQSCLFIKECRLHRCFFNEDWLQAISTCTDLLSLSITSCGATSANIVMTKVNSILSTSSGRKERVHSNWYLSGIKSLGLLTKLRCFHLVNTQVHHELIESLVQLRNLECIVLHRVKGINSLSSFGRLPLLRSVSLLGLFIEDADVQPLSECEALQQLFLEDCRKIKRLDFLPQLGKLQCLSLNRGLFMQEDLAPLSRCTSLVEVHLAALRGLSDLRILLPLKAVRTLVLMDNLVNNNGLATLTQLPHLSRLCLVGCRYLTHLNNVFRPMETSQLVSLTLAHSNVQSDGLQYLSRCENLRYLDVSDCAQVTTLEWVEELQDPVKLRFLTLSGVNFPGEESKRLSCLQYLKFLCLKDCRAVASASFTKEMPELTYLDLENTTVGAAAIATIASHCARLQFLSVKKCTAVTDITPLTKLKALLELDVSHTSLTDEGLASISSLTSLEVMRMKGCSHISHLRMFHSLPNLHCVNADQLNLAMKSFLYTKTRIARPKSSGGVEDGGTAPPEEGPAAAPLMPKPPPARPSTSFDHTRRTNNRANVSGSVTDTDTLEGEEHHSLSGPSRQGEGGPLIGAALLGKERRVGNPFGIVDPIRLRSLLSLSLRKCTIDDDKLNSLIYGCHHLTFLDIRDCTNLINLKALHHLDHLRELYASNTKISNEGVGIIGRMLCLELLDLAGCANVTSVIALGSLKNLREVNLSRTAVTNEGLSGLALCQALQKVYLSECSFITDLNALSALRHLRDLRAESTGITTSGIAKLHKCTALETVYFTKCSQLTSVKEIIHELTQLEVFDTYGTSVPTRLIGQPQQYSCACM</sequence>
<dbReference type="GO" id="GO:0031146">
    <property type="term" value="P:SCF-dependent proteasomal ubiquitin-dependent protein catabolic process"/>
    <property type="evidence" value="ECO:0007669"/>
    <property type="project" value="TreeGrafter"/>
</dbReference>
<protein>
    <recommendedName>
        <fullName evidence="4">Leucine-rich repeat protein (LRRP)</fullName>
    </recommendedName>
</protein>
<dbReference type="InterPro" id="IPR032675">
    <property type="entry name" value="LRR_dom_sf"/>
</dbReference>
<evidence type="ECO:0000256" key="1">
    <source>
        <dbReference type="SAM" id="MobiDB-lite"/>
    </source>
</evidence>
<reference evidence="2 3" key="1">
    <citation type="journal article" date="2013" name="PLoS ONE">
        <title>Predicting the Proteins of Angomonas deanei, Strigomonas culicis and Their Respective Endosymbionts Reveals New Aspects of the Trypanosomatidae Family.</title>
        <authorList>
            <person name="Motta M.C."/>
            <person name="Martins A.C."/>
            <person name="de Souza S.S."/>
            <person name="Catta-Preta C.M."/>
            <person name="Silva R."/>
            <person name="Klein C.C."/>
            <person name="de Almeida L.G."/>
            <person name="de Lima Cunha O."/>
            <person name="Ciapina L.P."/>
            <person name="Brocchi M."/>
            <person name="Colabardini A.C."/>
            <person name="de Araujo Lima B."/>
            <person name="Machado C.R."/>
            <person name="de Almeida Soares C.M."/>
            <person name="Probst C.M."/>
            <person name="de Menezes C.B."/>
            <person name="Thompson C.E."/>
            <person name="Bartholomeu D.C."/>
            <person name="Gradia D.F."/>
            <person name="Pavoni D.P."/>
            <person name="Grisard E.C."/>
            <person name="Fantinatti-Garboggini F."/>
            <person name="Marchini F.K."/>
            <person name="Rodrigues-Luiz G.F."/>
            <person name="Wagner G."/>
            <person name="Goldman G.H."/>
            <person name="Fietto J.L."/>
            <person name="Elias M.C."/>
            <person name="Goldman M.H."/>
            <person name="Sagot M.F."/>
            <person name="Pereira M."/>
            <person name="Stoco P.H."/>
            <person name="de Mendonca-Neto R.P."/>
            <person name="Teixeira S.M."/>
            <person name="Maciel T.E."/>
            <person name="de Oliveira Mendes T.A."/>
            <person name="Urmenyi T.P."/>
            <person name="de Souza W."/>
            <person name="Schenkman S."/>
            <person name="de Vasconcelos A.T."/>
        </authorList>
    </citation>
    <scope>NUCLEOTIDE SEQUENCE [LARGE SCALE GENOMIC DNA]</scope>
</reference>
<comment type="caution">
    <text evidence="2">The sequence shown here is derived from an EMBL/GenBank/DDBJ whole genome shotgun (WGS) entry which is preliminary data.</text>
</comment>
<dbReference type="OrthoDB" id="272161at2759"/>
<dbReference type="Proteomes" id="UP000015354">
    <property type="component" value="Unassembled WGS sequence"/>
</dbReference>
<dbReference type="GO" id="GO:0019005">
    <property type="term" value="C:SCF ubiquitin ligase complex"/>
    <property type="evidence" value="ECO:0007669"/>
    <property type="project" value="TreeGrafter"/>
</dbReference>
<dbReference type="AlphaFoldDB" id="S9VFM3"/>
<dbReference type="PANTHER" id="PTHR13318">
    <property type="entry name" value="PARTNER OF PAIRED, ISOFORM B-RELATED"/>
    <property type="match status" value="1"/>
</dbReference>
<dbReference type="EMBL" id="ATMH01008420">
    <property type="protein sequence ID" value="EPY21955.1"/>
    <property type="molecule type" value="Genomic_DNA"/>
</dbReference>
<dbReference type="Pfam" id="PF13516">
    <property type="entry name" value="LRR_6"/>
    <property type="match status" value="2"/>
</dbReference>
<gene>
    <name evidence="2" type="ORF">STCU_08420</name>
</gene>
<evidence type="ECO:0000313" key="2">
    <source>
        <dbReference type="EMBL" id="EPY21955.1"/>
    </source>
</evidence>
<dbReference type="SMART" id="SM00367">
    <property type="entry name" value="LRR_CC"/>
    <property type="match status" value="8"/>
</dbReference>
<evidence type="ECO:0008006" key="4">
    <source>
        <dbReference type="Google" id="ProtNLM"/>
    </source>
</evidence>
<organism evidence="2 3">
    <name type="scientific">Strigomonas culicis</name>
    <dbReference type="NCBI Taxonomy" id="28005"/>
    <lineage>
        <taxon>Eukaryota</taxon>
        <taxon>Discoba</taxon>
        <taxon>Euglenozoa</taxon>
        <taxon>Kinetoplastea</taxon>
        <taxon>Metakinetoplastina</taxon>
        <taxon>Trypanosomatida</taxon>
        <taxon>Trypanosomatidae</taxon>
        <taxon>Strigomonadinae</taxon>
        <taxon>Strigomonas</taxon>
    </lineage>
</organism>